<sequence>MTAIGLTPNSAIATDRLSNFPVSFFSVVMGVAGLTIATHRLETSFGWPSWVSDGLFVASSAVYLGIGLVYLAKLALRPAAVMAEWRHPVRIAFFPAMSIALILLSIASLHLDRSLSLWLWIIGAVLHFVFTVLVITAWIDHSRYEVVHLNPAWFIPVVGNILVPISGIQHAPADVSWLYFSVGLLFWIVLLTVVVNRLIFHHPLPAKLMPTLFILIAPPAVGFISWTALVGQLDPAGRILFFAAVFFFLLMLPQLGKFARLPFALSWWAYSFPLAALTIALFVMADRSGIEPYRWIGYGLYAVLAAVIAGLTIRTLIAMVRGEICVPEH</sequence>
<gene>
    <name evidence="6" type="ORF">BJ125_111130</name>
    <name evidence="7" type="ORF">SAMN05892882_111130</name>
</gene>
<dbReference type="InterPro" id="IPR038665">
    <property type="entry name" value="Voltage-dep_anion_channel_sf"/>
</dbReference>
<evidence type="ECO:0000313" key="6">
    <source>
        <dbReference type="EMBL" id="RED33293.1"/>
    </source>
</evidence>
<protein>
    <submittedName>
        <fullName evidence="7">Tellurite resistance protein</fullName>
    </submittedName>
</protein>
<feature type="transmembrane region" description="Helical" evidence="5">
    <location>
        <begin position="117"/>
        <end position="139"/>
    </location>
</feature>
<dbReference type="RefSeq" id="WP_114358404.1">
    <property type="nucleotide sequence ID" value="NZ_QRDT01000011.1"/>
</dbReference>
<evidence type="ECO:0000313" key="7">
    <source>
        <dbReference type="EMBL" id="SSW91369.1"/>
    </source>
</evidence>
<evidence type="ECO:0000256" key="3">
    <source>
        <dbReference type="ARBA" id="ARBA00022989"/>
    </source>
</evidence>
<dbReference type="CDD" id="cd09323">
    <property type="entry name" value="TDT_SLAC1_like"/>
    <property type="match status" value="1"/>
</dbReference>
<evidence type="ECO:0000256" key="4">
    <source>
        <dbReference type="ARBA" id="ARBA00023136"/>
    </source>
</evidence>
<feature type="transmembrane region" description="Helical" evidence="5">
    <location>
        <begin position="295"/>
        <end position="313"/>
    </location>
</feature>
<proteinExistence type="predicted"/>
<evidence type="ECO:0000256" key="2">
    <source>
        <dbReference type="ARBA" id="ARBA00022692"/>
    </source>
</evidence>
<organism evidence="7 8">
    <name type="scientific">Rhodopseudomonas pentothenatexigens</name>
    <dbReference type="NCBI Taxonomy" id="999699"/>
    <lineage>
        <taxon>Bacteria</taxon>
        <taxon>Pseudomonadati</taxon>
        <taxon>Pseudomonadota</taxon>
        <taxon>Alphaproteobacteria</taxon>
        <taxon>Hyphomicrobiales</taxon>
        <taxon>Nitrobacteraceae</taxon>
        <taxon>Rhodopseudomonas</taxon>
    </lineage>
</organism>
<keyword evidence="3 5" id="KW-1133">Transmembrane helix</keyword>
<accession>A0A336JTC5</accession>
<reference evidence="7 8" key="1">
    <citation type="submission" date="2017-08" db="EMBL/GenBank/DDBJ databases">
        <authorList>
            <person name="de Groot N.N."/>
        </authorList>
    </citation>
    <scope>NUCLEOTIDE SEQUENCE [LARGE SCALE GENOMIC DNA]</scope>
    <source>
        <strain evidence="7 8">JA575</strain>
    </source>
</reference>
<keyword evidence="2 5" id="KW-0812">Transmembrane</keyword>
<feature type="transmembrane region" description="Helical" evidence="5">
    <location>
        <begin position="264"/>
        <end position="283"/>
    </location>
</feature>
<name>A0A336JTC5_9BRAD</name>
<feature type="transmembrane region" description="Helical" evidence="5">
    <location>
        <begin position="235"/>
        <end position="252"/>
    </location>
</feature>
<evidence type="ECO:0000256" key="5">
    <source>
        <dbReference type="SAM" id="Phobius"/>
    </source>
</evidence>
<dbReference type="Gene3D" id="1.50.10.150">
    <property type="entry name" value="Voltage-dependent anion channel"/>
    <property type="match status" value="1"/>
</dbReference>
<dbReference type="Proteomes" id="UP000256343">
    <property type="component" value="Unassembled WGS sequence"/>
</dbReference>
<comment type="subcellular location">
    <subcellularLocation>
        <location evidence="1">Membrane</location>
        <topology evidence="1">Multi-pass membrane protein</topology>
    </subcellularLocation>
</comment>
<dbReference type="Pfam" id="PF03595">
    <property type="entry name" value="SLAC1"/>
    <property type="match status" value="1"/>
</dbReference>
<feature type="transmembrane region" description="Helical" evidence="5">
    <location>
        <begin position="151"/>
        <end position="171"/>
    </location>
</feature>
<keyword evidence="4 5" id="KW-0472">Membrane</keyword>
<dbReference type="GO" id="GO:0046583">
    <property type="term" value="F:monoatomic cation efflux transmembrane transporter activity"/>
    <property type="evidence" value="ECO:0007669"/>
    <property type="project" value="TreeGrafter"/>
</dbReference>
<feature type="transmembrane region" description="Helical" evidence="5">
    <location>
        <begin position="91"/>
        <end position="111"/>
    </location>
</feature>
<feature type="transmembrane region" description="Helical" evidence="5">
    <location>
        <begin position="20"/>
        <end position="38"/>
    </location>
</feature>
<evidence type="ECO:0000256" key="1">
    <source>
        <dbReference type="ARBA" id="ARBA00004141"/>
    </source>
</evidence>
<feature type="transmembrane region" description="Helical" evidence="5">
    <location>
        <begin position="50"/>
        <end position="71"/>
    </location>
</feature>
<reference evidence="6 9" key="2">
    <citation type="submission" date="2018-07" db="EMBL/GenBank/DDBJ databases">
        <title>Genomic Encyclopedia of Archaeal and Bacterial Type Strains, Phase II (KMG-II): from individual species to whole genera.</title>
        <authorList>
            <person name="Goeker M."/>
        </authorList>
    </citation>
    <scope>NUCLEOTIDE SEQUENCE [LARGE SCALE GENOMIC DNA]</scope>
    <source>
        <strain evidence="6 9">JA575</strain>
    </source>
</reference>
<dbReference type="InterPro" id="IPR052951">
    <property type="entry name" value="Tellurite_res_ion_channel"/>
</dbReference>
<dbReference type="EMBL" id="QRDT01000011">
    <property type="protein sequence ID" value="RED33293.1"/>
    <property type="molecule type" value="Genomic_DNA"/>
</dbReference>
<dbReference type="Proteomes" id="UP000252631">
    <property type="component" value="Unassembled WGS sequence"/>
</dbReference>
<dbReference type="PANTHER" id="PTHR37955">
    <property type="entry name" value="TELLURITE RESISTANCE PROTEIN TEHA"/>
    <property type="match status" value="1"/>
</dbReference>
<keyword evidence="9" id="KW-1185">Reference proteome</keyword>
<evidence type="ECO:0000313" key="8">
    <source>
        <dbReference type="Proteomes" id="UP000252631"/>
    </source>
</evidence>
<dbReference type="PANTHER" id="PTHR37955:SF1">
    <property type="entry name" value="DEP DOMAIN-CONTAINING PROTEIN"/>
    <property type="match status" value="1"/>
</dbReference>
<dbReference type="AlphaFoldDB" id="A0A336JTC5"/>
<dbReference type="InterPro" id="IPR004695">
    <property type="entry name" value="SLAC1/Mae1/Ssu1/TehA"/>
</dbReference>
<feature type="transmembrane region" description="Helical" evidence="5">
    <location>
        <begin position="212"/>
        <end position="229"/>
    </location>
</feature>
<dbReference type="GO" id="GO:0005886">
    <property type="term" value="C:plasma membrane"/>
    <property type="evidence" value="ECO:0007669"/>
    <property type="project" value="TreeGrafter"/>
</dbReference>
<evidence type="ECO:0000313" key="9">
    <source>
        <dbReference type="Proteomes" id="UP000256343"/>
    </source>
</evidence>
<dbReference type="EMBL" id="UFQQ01000011">
    <property type="protein sequence ID" value="SSW91369.1"/>
    <property type="molecule type" value="Genomic_DNA"/>
</dbReference>
<feature type="transmembrane region" description="Helical" evidence="5">
    <location>
        <begin position="177"/>
        <end position="200"/>
    </location>
</feature>
<dbReference type="OrthoDB" id="958273at2"/>